<dbReference type="EMBL" id="JXAL01000034">
    <property type="protein sequence ID" value="KIL34235.1"/>
    <property type="molecule type" value="Genomic_DNA"/>
</dbReference>
<evidence type="ECO:0000313" key="1">
    <source>
        <dbReference type="EMBL" id="KIL34235.1"/>
    </source>
</evidence>
<reference evidence="1 2" key="1">
    <citation type="submission" date="2014-12" db="EMBL/GenBank/DDBJ databases">
        <title>Draft genome sequence of Cohnella kolymensis strain B-2846.</title>
        <authorList>
            <person name="Karlyshev A.V."/>
            <person name="Kudryashova E.B."/>
        </authorList>
    </citation>
    <scope>NUCLEOTIDE SEQUENCE [LARGE SCALE GENOMIC DNA]</scope>
    <source>
        <strain evidence="1 2">VKM B-2846</strain>
    </source>
</reference>
<proteinExistence type="predicted"/>
<comment type="caution">
    <text evidence="1">The sequence shown here is derived from an EMBL/GenBank/DDBJ whole genome shotgun (WGS) entry which is preliminary data.</text>
</comment>
<keyword evidence="2" id="KW-1185">Reference proteome</keyword>
<gene>
    <name evidence="1" type="ORF">SD71_21605</name>
</gene>
<protein>
    <submittedName>
        <fullName evidence="1">Uncharacterized protein</fullName>
    </submittedName>
</protein>
<name>A0ABR4ZZR5_9BACL</name>
<accession>A0ABR4ZZR5</accession>
<evidence type="ECO:0000313" key="2">
    <source>
        <dbReference type="Proteomes" id="UP000054526"/>
    </source>
</evidence>
<sequence length="257" mass="29910">MKSYVELDLLSRAHEFARPKPYNHPDLLDVTYDKHQLVRIEELNIERGGTIRSKDHVFQILPSLPQKNSMYWVLPFLFKLGSRAEVKIRLDPFMIHPAVSYTEVAYKMRVYGTPLDWNDISNLKEVRHARWMPDSLGVEGNQFTDVAWDPRSDGIHFVCEEVPTVVDSKFRGSRYLHGIYNPMTSRFAHVDGAIRLYTEDEISNRHLVHVRNSGKSGIRIKIFQADGEIDREMWCNLAASFFVWNKDVQEYFTSGGF</sequence>
<dbReference type="Proteomes" id="UP000054526">
    <property type="component" value="Unassembled WGS sequence"/>
</dbReference>
<organism evidence="1 2">
    <name type="scientific">Cohnella kolymensis</name>
    <dbReference type="NCBI Taxonomy" id="1590652"/>
    <lineage>
        <taxon>Bacteria</taxon>
        <taxon>Bacillati</taxon>
        <taxon>Bacillota</taxon>
        <taxon>Bacilli</taxon>
        <taxon>Bacillales</taxon>
        <taxon>Paenibacillaceae</taxon>
        <taxon>Cohnella</taxon>
    </lineage>
</organism>